<dbReference type="InterPro" id="IPR052340">
    <property type="entry name" value="RNase_Y/CdgJ"/>
</dbReference>
<dbReference type="PANTHER" id="PTHR33525">
    <property type="match status" value="1"/>
</dbReference>
<dbReference type="Proteomes" id="UP001156870">
    <property type="component" value="Unassembled WGS sequence"/>
</dbReference>
<organism evidence="2 3">
    <name type="scientific">Marinibactrum halimedae</name>
    <dbReference type="NCBI Taxonomy" id="1444977"/>
    <lineage>
        <taxon>Bacteria</taxon>
        <taxon>Pseudomonadati</taxon>
        <taxon>Pseudomonadota</taxon>
        <taxon>Gammaproteobacteria</taxon>
        <taxon>Cellvibrionales</taxon>
        <taxon>Cellvibrionaceae</taxon>
        <taxon>Marinibactrum</taxon>
    </lineage>
</organism>
<evidence type="ECO:0000313" key="2">
    <source>
        <dbReference type="EMBL" id="GLS25894.1"/>
    </source>
</evidence>
<dbReference type="PROSITE" id="PS51833">
    <property type="entry name" value="HDOD"/>
    <property type="match status" value="1"/>
</dbReference>
<keyword evidence="3" id="KW-1185">Reference proteome</keyword>
<dbReference type="EMBL" id="BSPD01000035">
    <property type="protein sequence ID" value="GLS25894.1"/>
    <property type="molecule type" value="Genomic_DNA"/>
</dbReference>
<reference evidence="2 3" key="1">
    <citation type="journal article" date="2014" name="Int. J. Syst. Evol. Microbiol.">
        <title>Complete genome sequence of Corynebacterium casei LMG S-19264T (=DSM 44701T), isolated from a smear-ripened cheese.</title>
        <authorList>
            <consortium name="US DOE Joint Genome Institute (JGI-PGF)"/>
            <person name="Walter F."/>
            <person name="Albersmeier A."/>
            <person name="Kalinowski J."/>
            <person name="Ruckert C."/>
        </authorList>
    </citation>
    <scope>NUCLEOTIDE SEQUENCE [LARGE SCALE GENOMIC DNA]</scope>
    <source>
        <strain evidence="2 3">NBRC 110095</strain>
    </source>
</reference>
<feature type="domain" description="HDOD" evidence="1">
    <location>
        <begin position="113"/>
        <end position="305"/>
    </location>
</feature>
<sequence length="363" mass="40769">MWVRLNIPLLYNLFTEDKGDIWMAGFLGRFKNLFSESSTSNTRESMEDCGFLGVDARALVKLDKQFVVFLLGGDPDVEKTAEVAIPAAQLEKAKKIRVLLNRSVRDQPLTKIAPRMPSVMPKLMRSLRDKNASTEDIVKIIIQDPLLLSTVLRQVNSAYFNPRKRRVSDIRKAVVHLGMDGLRLVMTAALLQPVIQRQTSFFGEAGKHLWLHSHQVAALAEMLARSRKLDGLDAYLVGLMHEMGRLTLLHEMCRIMSTAGIKVPPPPEALVGMLSENSALLSYRVAQEWELPNTICVALQEQTSMPTEPPPPGIGRLVAEVNVLAEYYCLRNHLNSANREVKRVAEQLMITPDKLETLEHLDT</sequence>
<gene>
    <name evidence="2" type="ORF">GCM10007877_16080</name>
</gene>
<proteinExistence type="predicted"/>
<dbReference type="PANTHER" id="PTHR33525:SF6">
    <property type="entry name" value="HDOD DOMAIN-CONTAINING PROTEIN"/>
    <property type="match status" value="1"/>
</dbReference>
<name>A0AA37WLD8_9GAMM</name>
<protein>
    <recommendedName>
        <fullName evidence="1">HDOD domain-containing protein</fullName>
    </recommendedName>
</protein>
<accession>A0AA37WLD8</accession>
<comment type="caution">
    <text evidence="2">The sequence shown here is derived from an EMBL/GenBank/DDBJ whole genome shotgun (WGS) entry which is preliminary data.</text>
</comment>
<evidence type="ECO:0000313" key="3">
    <source>
        <dbReference type="Proteomes" id="UP001156870"/>
    </source>
</evidence>
<dbReference type="Pfam" id="PF08668">
    <property type="entry name" value="HDOD"/>
    <property type="match status" value="1"/>
</dbReference>
<dbReference type="AlphaFoldDB" id="A0AA37WLD8"/>
<dbReference type="InterPro" id="IPR013976">
    <property type="entry name" value="HDOD"/>
</dbReference>
<dbReference type="Gene3D" id="1.10.3210.10">
    <property type="entry name" value="Hypothetical protein af1432"/>
    <property type="match status" value="1"/>
</dbReference>
<evidence type="ECO:0000259" key="1">
    <source>
        <dbReference type="PROSITE" id="PS51833"/>
    </source>
</evidence>
<dbReference type="SUPFAM" id="SSF109604">
    <property type="entry name" value="HD-domain/PDEase-like"/>
    <property type="match status" value="1"/>
</dbReference>